<dbReference type="AlphaFoldDB" id="A0A8H6XND8"/>
<name>A0A8H6XND8_9AGAR</name>
<feature type="domain" description="KOW" evidence="4">
    <location>
        <begin position="469"/>
        <end position="497"/>
    </location>
</feature>
<feature type="region of interest" description="Disordered" evidence="3">
    <location>
        <begin position="1"/>
        <end position="53"/>
    </location>
</feature>
<dbReference type="GO" id="GO:1990904">
    <property type="term" value="C:ribonucleoprotein complex"/>
    <property type="evidence" value="ECO:0007669"/>
    <property type="project" value="UniProtKB-KW"/>
</dbReference>
<dbReference type="OrthoDB" id="3068928at2759"/>
<dbReference type="Proteomes" id="UP000623467">
    <property type="component" value="Unassembled WGS sequence"/>
</dbReference>
<feature type="domain" description="KOW" evidence="4">
    <location>
        <begin position="396"/>
        <end position="423"/>
    </location>
</feature>
<feature type="compositionally biased region" description="Basic and acidic residues" evidence="3">
    <location>
        <begin position="1"/>
        <end position="13"/>
    </location>
</feature>
<feature type="compositionally biased region" description="Acidic residues" evidence="3">
    <location>
        <begin position="211"/>
        <end position="240"/>
    </location>
</feature>
<dbReference type="GO" id="GO:0006412">
    <property type="term" value="P:translation"/>
    <property type="evidence" value="ECO:0007669"/>
    <property type="project" value="InterPro"/>
</dbReference>
<keyword evidence="2" id="KW-0687">Ribonucleoprotein</keyword>
<dbReference type="SMART" id="SM00739">
    <property type="entry name" value="KOW"/>
    <property type="match status" value="3"/>
</dbReference>
<dbReference type="InterPro" id="IPR005825">
    <property type="entry name" value="Ribosomal_uL24_CS"/>
</dbReference>
<feature type="region of interest" description="Disordered" evidence="3">
    <location>
        <begin position="162"/>
        <end position="258"/>
    </location>
</feature>
<dbReference type="GO" id="GO:0003735">
    <property type="term" value="F:structural constituent of ribosome"/>
    <property type="evidence" value="ECO:0007669"/>
    <property type="project" value="InterPro"/>
</dbReference>
<feature type="region of interest" description="Disordered" evidence="3">
    <location>
        <begin position="735"/>
        <end position="755"/>
    </location>
</feature>
<dbReference type="PROSITE" id="PS01108">
    <property type="entry name" value="RIBOSOMAL_L24"/>
    <property type="match status" value="1"/>
</dbReference>
<evidence type="ECO:0000313" key="5">
    <source>
        <dbReference type="EMBL" id="KAF7343582.1"/>
    </source>
</evidence>
<accession>A0A8H6XND8</accession>
<proteinExistence type="predicted"/>
<feature type="domain" description="KOW" evidence="4">
    <location>
        <begin position="536"/>
        <end position="563"/>
    </location>
</feature>
<protein>
    <recommendedName>
        <fullName evidence="4">KOW domain-containing protein</fullName>
    </recommendedName>
</protein>
<dbReference type="CDD" id="cd06089">
    <property type="entry name" value="KOW_RPL26"/>
    <property type="match status" value="1"/>
</dbReference>
<evidence type="ECO:0000256" key="1">
    <source>
        <dbReference type="ARBA" id="ARBA00022980"/>
    </source>
</evidence>
<keyword evidence="1" id="KW-0689">Ribosomal protein</keyword>
<reference evidence="5" key="1">
    <citation type="submission" date="2020-05" db="EMBL/GenBank/DDBJ databases">
        <title>Mycena genomes resolve the evolution of fungal bioluminescence.</title>
        <authorList>
            <person name="Tsai I.J."/>
        </authorList>
    </citation>
    <scope>NUCLEOTIDE SEQUENCE</scope>
    <source>
        <strain evidence="5">160909Yilan</strain>
    </source>
</reference>
<keyword evidence="6" id="KW-1185">Reference proteome</keyword>
<comment type="caution">
    <text evidence="5">The sequence shown here is derived from an EMBL/GenBank/DDBJ whole genome shotgun (WGS) entry which is preliminary data.</text>
</comment>
<sequence>MDQIEAGHEERLRSRAPYRIPPRLLQSGAATPSRGEDDFPDMPSRPTSPLAPWNAFSSAAPFVGSRAITPEYVPFANDGPPTPLFLPDPDSRASTPFLNNDIHEETPLRTNLLFDGLDLPPLPPRRSEHTSFQREFTPMTLPPLLFPERAADNHELMLPSLTALRSCPPRSPSPDSVSPGQRKRAASPASEPPAKRARISKSRMQKFLDLQVEDSDEDNQLDEEDDQETLSDQEFLDDDPQPQSEYQPLRLHDSDDDGDRQLAAYYDKLGKRYARDCAEEAGNIVAAQSPAVSAASSAGAGPPIKDTTLPIHTWVSPKRGIHKDRVAFVLSKRKLLVEIEQCLNFGLLDAGCIEVQFSSPMQLKDYVLLHPTPQQLQPFLEEEALAKLPFMGNSLALAEGDRVVVVDGEDKGETGYITVLREVPYRNHVVQCAKVEKFYDGVQKVGKKNPGLYIELEHLRRHLLDIHTPIRLNDRVRVVEGIFYRNTSGRVQQMNGEILTVVVASDTDIIGAGPTTRSELSTGYVFHIDMRYVHREFCPGDVVRVQRGRFEGRGGIIVEVLVGGALEIYETGNPESLRARSADVEWDSHFNELTESRGTYTLPTTVSAAQELSKQDENNLVKLMHTGRRFVGIDVHIVGKSIHKNLRGVVVGDHNSNVRAKRLGRGRGNPFDYSGIIVTIQKEMSNTLVDVPIEQVNHLHTTLSLAQAAFLPKDILKSYESATLQARVEAREELFRQRTPPPALESTTDPQWGLPTGPVLLGEDTGEWMCFDDLAGKRFDVQLVGTGALRSNKVSDTVCKLDGTFGHILPAAPILSTDKKVDIYGLGKSRTKHAIDITCVKPRRTDDSGRCLTQISTRVVIIGPDTDISSNYYRGRYGLTVPDMVHRHGENAVGVRFARRCPGEEYDTGVFHFSSLCMAKNERIQALHGLFDTTDFN</sequence>
<dbReference type="InterPro" id="IPR005824">
    <property type="entry name" value="KOW"/>
</dbReference>
<evidence type="ECO:0000256" key="2">
    <source>
        <dbReference type="ARBA" id="ARBA00023274"/>
    </source>
</evidence>
<dbReference type="GO" id="GO:0003723">
    <property type="term" value="F:RNA binding"/>
    <property type="evidence" value="ECO:0007669"/>
    <property type="project" value="InterPro"/>
</dbReference>
<evidence type="ECO:0000259" key="4">
    <source>
        <dbReference type="SMART" id="SM00739"/>
    </source>
</evidence>
<feature type="region of interest" description="Disordered" evidence="3">
    <location>
        <begin position="79"/>
        <end position="98"/>
    </location>
</feature>
<evidence type="ECO:0000313" key="6">
    <source>
        <dbReference type="Proteomes" id="UP000623467"/>
    </source>
</evidence>
<organism evidence="5 6">
    <name type="scientific">Mycena sanguinolenta</name>
    <dbReference type="NCBI Taxonomy" id="230812"/>
    <lineage>
        <taxon>Eukaryota</taxon>
        <taxon>Fungi</taxon>
        <taxon>Dikarya</taxon>
        <taxon>Basidiomycota</taxon>
        <taxon>Agaricomycotina</taxon>
        <taxon>Agaricomycetes</taxon>
        <taxon>Agaricomycetidae</taxon>
        <taxon>Agaricales</taxon>
        <taxon>Marasmiineae</taxon>
        <taxon>Mycenaceae</taxon>
        <taxon>Mycena</taxon>
    </lineage>
</organism>
<dbReference type="InterPro" id="IPR041988">
    <property type="entry name" value="Ribosomal_uL24_KOW"/>
</dbReference>
<gene>
    <name evidence="5" type="ORF">MSAN_01978700</name>
</gene>
<evidence type="ECO:0000256" key="3">
    <source>
        <dbReference type="SAM" id="MobiDB-lite"/>
    </source>
</evidence>
<feature type="compositionally biased region" description="Basic residues" evidence="3">
    <location>
        <begin position="195"/>
        <end position="204"/>
    </location>
</feature>
<dbReference type="GO" id="GO:0005840">
    <property type="term" value="C:ribosome"/>
    <property type="evidence" value="ECO:0007669"/>
    <property type="project" value="UniProtKB-KW"/>
</dbReference>
<dbReference type="EMBL" id="JACAZH010000023">
    <property type="protein sequence ID" value="KAF7343582.1"/>
    <property type="molecule type" value="Genomic_DNA"/>
</dbReference>